<dbReference type="Proteomes" id="UP000825935">
    <property type="component" value="Chromosome 36"/>
</dbReference>
<name>A0A8T2QC78_CERRI</name>
<reference evidence="1" key="1">
    <citation type="submission" date="2021-08" db="EMBL/GenBank/DDBJ databases">
        <title>WGS assembly of Ceratopteris richardii.</title>
        <authorList>
            <person name="Marchant D.B."/>
            <person name="Chen G."/>
            <person name="Jenkins J."/>
            <person name="Shu S."/>
            <person name="Leebens-Mack J."/>
            <person name="Grimwood J."/>
            <person name="Schmutz J."/>
            <person name="Soltis P."/>
            <person name="Soltis D."/>
            <person name="Chen Z.-H."/>
        </authorList>
    </citation>
    <scope>NUCLEOTIDE SEQUENCE</scope>
    <source>
        <strain evidence="1">Whitten #5841</strain>
        <tissue evidence="1">Leaf</tissue>
    </source>
</reference>
<protein>
    <submittedName>
        <fullName evidence="1">Uncharacterized protein</fullName>
    </submittedName>
</protein>
<gene>
    <name evidence="1" type="ORF">KP509_36G036100</name>
</gene>
<accession>A0A8T2QC78</accession>
<evidence type="ECO:0000313" key="1">
    <source>
        <dbReference type="EMBL" id="KAH7281220.1"/>
    </source>
</evidence>
<comment type="caution">
    <text evidence="1">The sequence shown here is derived from an EMBL/GenBank/DDBJ whole genome shotgun (WGS) entry which is preliminary data.</text>
</comment>
<evidence type="ECO:0000313" key="2">
    <source>
        <dbReference type="Proteomes" id="UP000825935"/>
    </source>
</evidence>
<keyword evidence="2" id="KW-1185">Reference proteome</keyword>
<proteinExistence type="predicted"/>
<dbReference type="EMBL" id="CM035441">
    <property type="protein sequence ID" value="KAH7281220.1"/>
    <property type="molecule type" value="Genomic_DNA"/>
</dbReference>
<organism evidence="1 2">
    <name type="scientific">Ceratopteris richardii</name>
    <name type="common">Triangle waterfern</name>
    <dbReference type="NCBI Taxonomy" id="49495"/>
    <lineage>
        <taxon>Eukaryota</taxon>
        <taxon>Viridiplantae</taxon>
        <taxon>Streptophyta</taxon>
        <taxon>Embryophyta</taxon>
        <taxon>Tracheophyta</taxon>
        <taxon>Polypodiopsida</taxon>
        <taxon>Polypodiidae</taxon>
        <taxon>Polypodiales</taxon>
        <taxon>Pteridineae</taxon>
        <taxon>Pteridaceae</taxon>
        <taxon>Parkerioideae</taxon>
        <taxon>Ceratopteris</taxon>
    </lineage>
</organism>
<sequence>MCMLQVRTLHGVFLRVTRCMNYAMEFHPP</sequence>
<dbReference type="AlphaFoldDB" id="A0A8T2QC78"/>